<dbReference type="PANTHER" id="PTHR35093">
    <property type="entry name" value="OUTER MEMBRANE PROTEIN NMB0088-RELATED"/>
    <property type="match status" value="1"/>
</dbReference>
<proteinExistence type="inferred from homology"/>
<dbReference type="PANTHER" id="PTHR35093:SF8">
    <property type="entry name" value="OUTER MEMBRANE PROTEIN NMB0088-RELATED"/>
    <property type="match status" value="1"/>
</dbReference>
<dbReference type="SUPFAM" id="SSF56935">
    <property type="entry name" value="Porins"/>
    <property type="match status" value="1"/>
</dbReference>
<comment type="similarity">
    <text evidence="2">Belongs to the OmpP1/FadL family.</text>
</comment>
<gene>
    <name evidence="9" type="ORF">L0664_06625</name>
</gene>
<feature type="signal peptide" evidence="8">
    <location>
        <begin position="1"/>
        <end position="20"/>
    </location>
</feature>
<keyword evidence="3" id="KW-1134">Transmembrane beta strand</keyword>
<comment type="caution">
    <text evidence="9">The sequence shown here is derived from an EMBL/GenBank/DDBJ whole genome shotgun (WGS) entry which is preliminary data.</text>
</comment>
<dbReference type="RefSeq" id="WP_235224830.1">
    <property type="nucleotide sequence ID" value="NZ_JAKGAQ010000001.1"/>
</dbReference>
<keyword evidence="6" id="KW-0472">Membrane</keyword>
<dbReference type="Gene3D" id="2.40.160.60">
    <property type="entry name" value="Outer membrane protein transport protein (OMPP1/FadL/TodX)"/>
    <property type="match status" value="1"/>
</dbReference>
<dbReference type="Proteomes" id="UP001200557">
    <property type="component" value="Unassembled WGS sequence"/>
</dbReference>
<keyword evidence="10" id="KW-1185">Reference proteome</keyword>
<evidence type="ECO:0000256" key="6">
    <source>
        <dbReference type="ARBA" id="ARBA00023136"/>
    </source>
</evidence>
<evidence type="ECO:0000256" key="1">
    <source>
        <dbReference type="ARBA" id="ARBA00004571"/>
    </source>
</evidence>
<dbReference type="EMBL" id="JAKGAQ010000001">
    <property type="protein sequence ID" value="MCF2870736.1"/>
    <property type="molecule type" value="Genomic_DNA"/>
</dbReference>
<keyword evidence="5 8" id="KW-0732">Signal</keyword>
<accession>A0ABS9CX40</accession>
<evidence type="ECO:0000256" key="7">
    <source>
        <dbReference type="ARBA" id="ARBA00023237"/>
    </source>
</evidence>
<evidence type="ECO:0000313" key="9">
    <source>
        <dbReference type="EMBL" id="MCF2870736.1"/>
    </source>
</evidence>
<protein>
    <submittedName>
        <fullName evidence="9">Outer membrane protein transport protein</fullName>
    </submittedName>
</protein>
<reference evidence="9 10" key="1">
    <citation type="submission" date="2022-01" db="EMBL/GenBank/DDBJ databases">
        <title>Octadecabacter sp. nov., isolated from a marine alga.</title>
        <authorList>
            <person name="Jin M.S."/>
            <person name="Kim H.M."/>
            <person name="Han D.M."/>
            <person name="Jung J.J."/>
            <person name="Jeon C.O."/>
        </authorList>
    </citation>
    <scope>NUCLEOTIDE SEQUENCE [LARGE SCALE GENOMIC DNA]</scope>
    <source>
        <strain evidence="9 10">G9-8</strain>
    </source>
</reference>
<evidence type="ECO:0000256" key="2">
    <source>
        <dbReference type="ARBA" id="ARBA00008163"/>
    </source>
</evidence>
<feature type="chain" id="PRO_5046623590" evidence="8">
    <location>
        <begin position="21"/>
        <end position="428"/>
    </location>
</feature>
<evidence type="ECO:0000256" key="8">
    <source>
        <dbReference type="SAM" id="SignalP"/>
    </source>
</evidence>
<keyword evidence="4" id="KW-0812">Transmembrane</keyword>
<evidence type="ECO:0000313" key="10">
    <source>
        <dbReference type="Proteomes" id="UP001200557"/>
    </source>
</evidence>
<dbReference type="Pfam" id="PF03349">
    <property type="entry name" value="Toluene_X"/>
    <property type="match status" value="1"/>
</dbReference>
<sequence>MKTYMTAGTALLLTTSIAAAGGLDRSGQSVLSIFNEDGTSDVSLGYIMPSVTGTDGTVNYDVGASYIQLGASYTGEINSDLSFGLIYDQPFGADIFYNGDPSLGTLSGTKAALESDAFSAIAKYQIDNRFSVFGGLRAQRVSGEIGLNGTAYQSALATAGVAGATAAAIPGLTTEILGGALAGVPAAVAGFNALRSAAGDPAGTDLASLGAAVTTQSAGIAATGGYQLQLDDDWGLGYSFGVAYEIPDIALRAAITYHSEVDHDNSTSEDIGGANTASTIDFFTPQSVNVEFQTGIAENTLLNASLRWTNWGDFDVIPTRLGTDLADLDDSYRWSLGIARRFSEEFAGSLTVTYEATGDGSTVSPLGPNDGQIGISLGGRYESDGMTISGGVNYTMLGDADAGVGGQAVASFTDSTALAVGLKVAYSF</sequence>
<evidence type="ECO:0000256" key="4">
    <source>
        <dbReference type="ARBA" id="ARBA00022692"/>
    </source>
</evidence>
<evidence type="ECO:0000256" key="5">
    <source>
        <dbReference type="ARBA" id="ARBA00022729"/>
    </source>
</evidence>
<organism evidence="9 10">
    <name type="scientific">Octadecabacter dasysiphoniae</name>
    <dbReference type="NCBI Taxonomy" id="2909341"/>
    <lineage>
        <taxon>Bacteria</taxon>
        <taxon>Pseudomonadati</taxon>
        <taxon>Pseudomonadota</taxon>
        <taxon>Alphaproteobacteria</taxon>
        <taxon>Rhodobacterales</taxon>
        <taxon>Roseobacteraceae</taxon>
        <taxon>Octadecabacter</taxon>
    </lineage>
</organism>
<name>A0ABS9CX40_9RHOB</name>
<keyword evidence="7" id="KW-0998">Cell outer membrane</keyword>
<evidence type="ECO:0000256" key="3">
    <source>
        <dbReference type="ARBA" id="ARBA00022452"/>
    </source>
</evidence>
<dbReference type="InterPro" id="IPR005017">
    <property type="entry name" value="OMPP1/FadL/TodX"/>
</dbReference>
<comment type="subcellular location">
    <subcellularLocation>
        <location evidence="1">Cell outer membrane</location>
        <topology evidence="1">Multi-pass membrane protein</topology>
    </subcellularLocation>
</comment>